<accession>A0A6C0BEL6</accession>
<proteinExistence type="predicted"/>
<sequence>MSSRSVTFSNNPSSKDRKNDIFSITNFMYNSFEIFGDDIKLYVSYFPPATDTTYSPFVCSSNDTDNIPNTNELPTVEEMKNFWTSREERQVDGKYKGGWWGPNNFPPSNPSWINGSKIGDKINIINYKEGIIKALMGIAFTDSSEIIPNTEKMALTINFEWNNKVYSGYLTNNPMPQEAVDCLVTMISSNHDVSIRFAKRGVEGPFTDIPDKLLVGGGETVEPDSNGFKFNAKSNIARALREELQLDMDSFPNPIIYELGIYEDKDRDPRYFKYSVLCDDDNIKYFGIDRKSRSRVYLVIIKTDKIPKNYENDFDSVEIAKVYWTPFNLAYQKSVNEPGAFMIPEHTQYLKEAIPYIRANF</sequence>
<reference evidence="1" key="1">
    <citation type="journal article" date="2020" name="Nature">
        <title>Giant virus diversity and host interactions through global metagenomics.</title>
        <authorList>
            <person name="Schulz F."/>
            <person name="Roux S."/>
            <person name="Paez-Espino D."/>
            <person name="Jungbluth S."/>
            <person name="Walsh D.A."/>
            <person name="Denef V.J."/>
            <person name="McMahon K.D."/>
            <person name="Konstantinidis K.T."/>
            <person name="Eloe-Fadrosh E.A."/>
            <person name="Kyrpides N.C."/>
            <person name="Woyke T."/>
        </authorList>
    </citation>
    <scope>NUCLEOTIDE SEQUENCE</scope>
    <source>
        <strain evidence="1">GVMAG-M-3300010160-4</strain>
    </source>
</reference>
<protein>
    <submittedName>
        <fullName evidence="1">Uncharacterized protein</fullName>
    </submittedName>
</protein>
<evidence type="ECO:0000313" key="1">
    <source>
        <dbReference type="EMBL" id="QHS90029.1"/>
    </source>
</evidence>
<name>A0A6C0BEL6_9ZZZZ</name>
<dbReference type="EMBL" id="MN739123">
    <property type="protein sequence ID" value="QHS90029.1"/>
    <property type="molecule type" value="Genomic_DNA"/>
</dbReference>
<organism evidence="1">
    <name type="scientific">viral metagenome</name>
    <dbReference type="NCBI Taxonomy" id="1070528"/>
    <lineage>
        <taxon>unclassified sequences</taxon>
        <taxon>metagenomes</taxon>
        <taxon>organismal metagenomes</taxon>
    </lineage>
</organism>
<dbReference type="AlphaFoldDB" id="A0A6C0BEL6"/>